<dbReference type="SUPFAM" id="SSF89550">
    <property type="entry name" value="PHP domain-like"/>
    <property type="match status" value="1"/>
</dbReference>
<dbReference type="Gene3D" id="3.20.20.140">
    <property type="entry name" value="Metal-dependent hydrolases"/>
    <property type="match status" value="1"/>
</dbReference>
<dbReference type="CDD" id="cd07432">
    <property type="entry name" value="PHP_HisPPase"/>
    <property type="match status" value="1"/>
</dbReference>
<organism evidence="2 3">
    <name type="scientific">Streptomyces yangpuensis</name>
    <dbReference type="NCBI Taxonomy" id="1648182"/>
    <lineage>
        <taxon>Bacteria</taxon>
        <taxon>Bacillati</taxon>
        <taxon>Actinomycetota</taxon>
        <taxon>Actinomycetes</taxon>
        <taxon>Kitasatosporales</taxon>
        <taxon>Streptomycetaceae</taxon>
        <taxon>Streptomyces</taxon>
    </lineage>
</organism>
<accession>A0ABY5Q7U2</accession>
<evidence type="ECO:0000313" key="3">
    <source>
        <dbReference type="Proteomes" id="UP001057738"/>
    </source>
</evidence>
<protein>
    <submittedName>
        <fullName evidence="2">CehA/McbA family metallohydrolase</fullName>
    </submittedName>
</protein>
<evidence type="ECO:0000313" key="2">
    <source>
        <dbReference type="EMBL" id="UUY51695.1"/>
    </source>
</evidence>
<dbReference type="GeneID" id="95578414"/>
<dbReference type="SUPFAM" id="SSF89372">
    <property type="entry name" value="Fucose-specific lectin"/>
    <property type="match status" value="2"/>
</dbReference>
<dbReference type="InterPro" id="IPR052018">
    <property type="entry name" value="PHP_domain"/>
</dbReference>
<sequence>MPSEHRPSDGYGAGPRVERRSLLRWGALLAAGGATALVPAPVGHAATRGRGTDTVTTTYDGHSPYGNDQWAFVAFDVPAGVQRISVSTSHDSSAGILDLGIFDPAGFRGWSGGARSGFTLAASDATPGYVPGPVGPGRWSVILGPMVSSPGGMAWQVDVTLHHGPPLPGAPYDILPAAVAGRGPGWYRGDLHLHSVHSDGQRTVDEIVAAARLEGLHFLATSDHNTSSTGVSWDGNVPTDLLVINAEEVTTRHGHWLAVGLPQGEWVDWRYGPADEGVFEGHARRVHSLGGLTIAAHPLTPAPGSFWEFGLDHVDALEVWNGPWTLDDAAAIAAWHAMLCLGKRVAAVGNSDAHSPADAVGRPHNVVRAAALSRTAILDALRRGRSYAVESAAVTLDFTARTGTAVAGPGEELPLSFFEAVDVTLDVTGAPDSIATLHTEWGIMAATRIGGSGRGRLRWRGWGGASMFARAEVCRPEPASTTLDQLVALTNPVWFHSARLPPSDVQRRVLHHTERSPDGSWSSVRPLPGAVGAASFAAVGCAVAGLADGSVVVLGIAADNGLWLTVVRGSATPGPWQRVPGPDGSAGFTVLDADVAAFPDGSCRIVATAMDGTVHHGRRRADGGLTGLRPVPGSPGTRRWGATKVAIAAMPDGSAQLLGFGTDGAMYHCVRGRTGTWTPWSRPGGYGAAPAFAGPALAITGMPDGSSQILVIGTDGLVRHRLRRPDGSWTGLRTLRGVTAPTMGAGAIGIAGTPDGSARVVAVGPDGRVWHNARRPDGSWTPFAHVPGPNGTDPFPAGQVRVTVLPDGTTHVAAISAAQEVPSGASAGRGGGPGQGASVSSAGGPAGMRTVGLVTPGAGS</sequence>
<dbReference type="NCBIfam" id="NF038032">
    <property type="entry name" value="CehA_McbA_metalo"/>
    <property type="match status" value="1"/>
</dbReference>
<dbReference type="EMBL" id="CP102514">
    <property type="protein sequence ID" value="UUY51695.1"/>
    <property type="molecule type" value="Genomic_DNA"/>
</dbReference>
<evidence type="ECO:0000256" key="1">
    <source>
        <dbReference type="SAM" id="MobiDB-lite"/>
    </source>
</evidence>
<dbReference type="Gene3D" id="2.120.10.70">
    <property type="entry name" value="Fucose-specific lectin"/>
    <property type="match status" value="1"/>
</dbReference>
<name>A0ABY5Q7U2_9ACTN</name>
<dbReference type="InterPro" id="IPR016195">
    <property type="entry name" value="Pol/histidinol_Pase-like"/>
</dbReference>
<dbReference type="PROSITE" id="PS51318">
    <property type="entry name" value="TAT"/>
    <property type="match status" value="1"/>
</dbReference>
<dbReference type="PANTHER" id="PTHR42924:SF3">
    <property type="entry name" value="POLYMERASE_HISTIDINOL PHOSPHATASE N-TERMINAL DOMAIN-CONTAINING PROTEIN"/>
    <property type="match status" value="1"/>
</dbReference>
<keyword evidence="3" id="KW-1185">Reference proteome</keyword>
<gene>
    <name evidence="2" type="ORF">NRK68_33300</name>
</gene>
<dbReference type="InterPro" id="IPR006311">
    <property type="entry name" value="TAT_signal"/>
</dbReference>
<feature type="region of interest" description="Disordered" evidence="1">
    <location>
        <begin position="818"/>
        <end position="860"/>
    </location>
</feature>
<proteinExistence type="predicted"/>
<dbReference type="PANTHER" id="PTHR42924">
    <property type="entry name" value="EXONUCLEASE"/>
    <property type="match status" value="1"/>
</dbReference>
<reference evidence="2" key="1">
    <citation type="submission" date="2022-08" db="EMBL/GenBank/DDBJ databases">
        <authorList>
            <person name="Tian L."/>
        </authorList>
    </citation>
    <scope>NUCLEOTIDE SEQUENCE</scope>
    <source>
        <strain evidence="2">CM253</strain>
    </source>
</reference>
<dbReference type="RefSeq" id="WP_257857637.1">
    <property type="nucleotide sequence ID" value="NZ_CP102514.1"/>
</dbReference>
<dbReference type="Proteomes" id="UP001057738">
    <property type="component" value="Chromosome"/>
</dbReference>